<feature type="compositionally biased region" description="Basic and acidic residues" evidence="4">
    <location>
        <begin position="24"/>
        <end position="50"/>
    </location>
</feature>
<accession>A0A0G4H1B4</accession>
<dbReference type="Pfam" id="PF06862">
    <property type="entry name" value="Utp25_C"/>
    <property type="match status" value="1"/>
</dbReference>
<feature type="domain" description="UTP25 C-terminal" evidence="5">
    <location>
        <begin position="594"/>
        <end position="768"/>
    </location>
</feature>
<dbReference type="PhylomeDB" id="A0A0G4H1B4"/>
<dbReference type="OrthoDB" id="10264378at2759"/>
<gene>
    <name evidence="7" type="ORF">Vbra_19231</name>
</gene>
<dbReference type="InterPro" id="IPR053939">
    <property type="entry name" value="UTP25_C"/>
</dbReference>
<protein>
    <recommendedName>
        <fullName evidence="9">U3 small nucleolar RNA-associated protein 25</fullName>
    </recommendedName>
</protein>
<dbReference type="InterPro" id="IPR027417">
    <property type="entry name" value="P-loop_NTPase"/>
</dbReference>
<dbReference type="InterPro" id="IPR053940">
    <property type="entry name" value="UTP25_NTPase-like"/>
</dbReference>
<feature type="compositionally biased region" description="Basic and acidic residues" evidence="4">
    <location>
        <begin position="58"/>
        <end position="89"/>
    </location>
</feature>
<evidence type="ECO:0000259" key="6">
    <source>
        <dbReference type="Pfam" id="PF22916"/>
    </source>
</evidence>
<feature type="region of interest" description="Disordered" evidence="4">
    <location>
        <begin position="1"/>
        <end position="230"/>
    </location>
</feature>
<organism evidence="7 8">
    <name type="scientific">Vitrella brassicaformis (strain CCMP3155)</name>
    <dbReference type="NCBI Taxonomy" id="1169540"/>
    <lineage>
        <taxon>Eukaryota</taxon>
        <taxon>Sar</taxon>
        <taxon>Alveolata</taxon>
        <taxon>Colpodellida</taxon>
        <taxon>Vitrellaceae</taxon>
        <taxon>Vitrella</taxon>
    </lineage>
</organism>
<feature type="compositionally biased region" description="Acidic residues" evidence="4">
    <location>
        <begin position="141"/>
        <end position="156"/>
    </location>
</feature>
<dbReference type="PANTHER" id="PTHR12933:SF0">
    <property type="entry name" value="U3 SMALL NUCLEOLAR RNA-ASSOCIATED PROTEIN 25 HOMOLOG"/>
    <property type="match status" value="1"/>
</dbReference>
<dbReference type="Gene3D" id="3.40.50.300">
    <property type="entry name" value="P-loop containing nucleotide triphosphate hydrolases"/>
    <property type="match status" value="1"/>
</dbReference>
<comment type="subcellular location">
    <subcellularLocation>
        <location evidence="1">Nucleus</location>
        <location evidence="1">Nucleolus</location>
    </subcellularLocation>
</comment>
<evidence type="ECO:0000313" key="7">
    <source>
        <dbReference type="EMBL" id="CEM37384.1"/>
    </source>
</evidence>
<dbReference type="Pfam" id="PF22916">
    <property type="entry name" value="UTP25_NTPase-like"/>
    <property type="match status" value="1"/>
</dbReference>
<dbReference type="STRING" id="1169540.A0A0G4H1B4"/>
<evidence type="ECO:0000256" key="1">
    <source>
        <dbReference type="ARBA" id="ARBA00004604"/>
    </source>
</evidence>
<dbReference type="GO" id="GO:0032040">
    <property type="term" value="C:small-subunit processome"/>
    <property type="evidence" value="ECO:0007669"/>
    <property type="project" value="TreeGrafter"/>
</dbReference>
<name>A0A0G4H1B4_VITBC</name>
<dbReference type="EMBL" id="CDMY01000938">
    <property type="protein sequence ID" value="CEM37384.1"/>
    <property type="molecule type" value="Genomic_DNA"/>
</dbReference>
<dbReference type="Proteomes" id="UP000041254">
    <property type="component" value="Unassembled WGS sequence"/>
</dbReference>
<dbReference type="InParanoid" id="A0A0G4H1B4"/>
<dbReference type="OMA" id="PSIFGYH"/>
<dbReference type="VEuPathDB" id="CryptoDB:Vbra_19231"/>
<dbReference type="AlphaFoldDB" id="A0A0G4H1B4"/>
<proteinExistence type="inferred from homology"/>
<dbReference type="GO" id="GO:0019843">
    <property type="term" value="F:rRNA binding"/>
    <property type="evidence" value="ECO:0007669"/>
    <property type="project" value="TreeGrafter"/>
</dbReference>
<evidence type="ECO:0000259" key="5">
    <source>
        <dbReference type="Pfam" id="PF06862"/>
    </source>
</evidence>
<keyword evidence="8" id="KW-1185">Reference proteome</keyword>
<evidence type="ECO:0000313" key="8">
    <source>
        <dbReference type="Proteomes" id="UP000041254"/>
    </source>
</evidence>
<dbReference type="GO" id="GO:0000462">
    <property type="term" value="P:maturation of SSU-rRNA from tricistronic rRNA transcript (SSU-rRNA, 5.8S rRNA, LSU-rRNA)"/>
    <property type="evidence" value="ECO:0007669"/>
    <property type="project" value="TreeGrafter"/>
</dbReference>
<sequence length="769" mass="85607">MGKKGGSKGVGRKGGGGRRKKHKMDLEDLWHQSKAIKDAHKDRKTQISKDKKTKKQKASRDESPSSHDHEAAQPSRMHEAEKGDDERWLEAPPGPSGAFASLMASLHLPTDAGRKAKKRERTIEAEPGGGLDDSPTYDVVMAEEGEGQEDEGDEGPSADITSSEREAEEQADLLQEAPLPDDDEAVDDDDDEQEDGPSPASVLDFSSSFDAELSPSDLSQASAVGDKPTRLHPPHFGPFLYPRPPPSHLTKLMQTPPHPSLSSSVHGIPQPILESFHQLSTPAGGADDTLSEQDAGFFHFMNGYVDVLHANHDHTTSRSIRQLYCLHVTNHLFKCRQGILRNNAALSRAVKGGGEAVDPAGEDRFRDQGFTRPRVLILVPFKSVAKEVVETILKLYPHKKQVMHRHRFEEDFSAEDGDEEGKFWQDRHKPPDYIDIFKGNQSDRFRLGIMFLKTGVRLYAPFYSADMIVASPLGLRLITGAQGEKDTSREYDFLSSIELVVIDRADVLKQQSWEHVEHVMQAVNLKPKALHDLDIRRLRPSYAAGRAANYRQMIVTSDGMNVESTALLASSCNYRGHVKLLVPSTGQPLARAAATGVRQLFQQVPCSDVNEAPERMLHWLEKKAYPTVISTLSQLILVVPSYVEFVSVRQVLRSLDAEFCACHEYSSKRAISRARAFFAQGRIKLMVVSERWLFYRRYRLAGAAHLLFLGPPERPAIYCELIDGLSNHSQALVLTYFTAADSMSLERLCGPVKARKMIKGPPQKVFAFT</sequence>
<dbReference type="GO" id="GO:0034511">
    <property type="term" value="F:U3 snoRNA binding"/>
    <property type="evidence" value="ECO:0007669"/>
    <property type="project" value="InterPro"/>
</dbReference>
<evidence type="ECO:0000256" key="3">
    <source>
        <dbReference type="ARBA" id="ARBA00023242"/>
    </source>
</evidence>
<evidence type="ECO:0000256" key="2">
    <source>
        <dbReference type="ARBA" id="ARBA00009223"/>
    </source>
</evidence>
<feature type="domain" description="UTP25 NTP hydrolase-like" evidence="6">
    <location>
        <begin position="304"/>
        <end position="578"/>
    </location>
</feature>
<evidence type="ECO:0000256" key="4">
    <source>
        <dbReference type="SAM" id="MobiDB-lite"/>
    </source>
</evidence>
<dbReference type="InterPro" id="IPR010678">
    <property type="entry name" value="UTP25"/>
</dbReference>
<feature type="compositionally biased region" description="Acidic residues" evidence="4">
    <location>
        <begin position="179"/>
        <end position="195"/>
    </location>
</feature>
<dbReference type="PANTHER" id="PTHR12933">
    <property type="entry name" value="ORF PROTEIN-RELATED"/>
    <property type="match status" value="1"/>
</dbReference>
<reference evidence="7 8" key="1">
    <citation type="submission" date="2014-11" db="EMBL/GenBank/DDBJ databases">
        <authorList>
            <person name="Zhu J."/>
            <person name="Qi W."/>
            <person name="Song R."/>
        </authorList>
    </citation>
    <scope>NUCLEOTIDE SEQUENCE [LARGE SCALE GENOMIC DNA]</scope>
</reference>
<comment type="similarity">
    <text evidence="2">Belongs to the UTP25 family.</text>
</comment>
<evidence type="ECO:0008006" key="9">
    <source>
        <dbReference type="Google" id="ProtNLM"/>
    </source>
</evidence>
<keyword evidence="3" id="KW-0539">Nucleus</keyword>